<evidence type="ECO:0000256" key="5">
    <source>
        <dbReference type="ARBA" id="ARBA00022989"/>
    </source>
</evidence>
<feature type="domain" description="Type II secretion system protein GspF" evidence="8">
    <location>
        <begin position="271"/>
        <end position="392"/>
    </location>
</feature>
<sequence>MPYIIYSCVTSEGAVAWRSGTYDHLGVLYEELEKRGEHLDKFYELPGFAEQVLHTLRGRLRIAQVIELCSYLALYIQGGLDLQTALADLSRGSRNGLMRHTADTLRKSLLTGLSLSEAMRRTEQFPDVVVSMAQLGEVSGNLDQMLKDASDYLSRIEEIKSATKRAMVYPAFSLSVLVATGIFWMAVVVPKLAAVYKTMGIELPATTRAMIALSDFFSSEWIWVVLGLVLLPVGFSMARRQRDFRVVVDRFLWDFPVIGPVVRNAQEAFYFQYLALVYGAGVPITEAVGRLVDTAHNRYFRARIKRIPEFLRLGLSLKEAFQRTSIFQPLDIRMIAIGEQTGALEEQLRKLAGMYLQRVRASVELLTKAIEPLLILLMGVFFIFFVVAMMGPIYSILSDMLANLGGGQ</sequence>
<evidence type="ECO:0000256" key="2">
    <source>
        <dbReference type="ARBA" id="ARBA00005745"/>
    </source>
</evidence>
<evidence type="ECO:0000256" key="3">
    <source>
        <dbReference type="ARBA" id="ARBA00022475"/>
    </source>
</evidence>
<evidence type="ECO:0000256" key="1">
    <source>
        <dbReference type="ARBA" id="ARBA00004651"/>
    </source>
</evidence>
<evidence type="ECO:0000313" key="9">
    <source>
        <dbReference type="EMBL" id="QEL65958.1"/>
    </source>
</evidence>
<comment type="similarity">
    <text evidence="2">Belongs to the GSP F family.</text>
</comment>
<keyword evidence="4 7" id="KW-0812">Transmembrane</keyword>
<comment type="subcellular location">
    <subcellularLocation>
        <location evidence="1">Cell membrane</location>
        <topology evidence="1">Multi-pass membrane protein</topology>
    </subcellularLocation>
</comment>
<protein>
    <submittedName>
        <fullName evidence="9">Type IV fimbrial biogenesis protein</fullName>
    </submittedName>
</protein>
<proteinExistence type="inferred from homology"/>
<dbReference type="AlphaFoldDB" id="A0A5C1ECF3"/>
<dbReference type="Proteomes" id="UP000323671">
    <property type="component" value="Chromosome"/>
</dbReference>
<organism evidence="9 10">
    <name type="scientific">Oryzomicrobium terrae</name>
    <dbReference type="NCBI Taxonomy" id="1735038"/>
    <lineage>
        <taxon>Bacteria</taxon>
        <taxon>Pseudomonadati</taxon>
        <taxon>Pseudomonadota</taxon>
        <taxon>Betaproteobacteria</taxon>
        <taxon>Rhodocyclales</taxon>
        <taxon>Rhodocyclaceae</taxon>
        <taxon>Oryzomicrobium</taxon>
    </lineage>
</organism>
<dbReference type="EMBL" id="CP022579">
    <property type="protein sequence ID" value="QEL65958.1"/>
    <property type="molecule type" value="Genomic_DNA"/>
</dbReference>
<keyword evidence="10" id="KW-1185">Reference proteome</keyword>
<feature type="transmembrane region" description="Helical" evidence="7">
    <location>
        <begin position="221"/>
        <end position="238"/>
    </location>
</feature>
<dbReference type="PANTHER" id="PTHR30012">
    <property type="entry name" value="GENERAL SECRETION PATHWAY PROTEIN"/>
    <property type="match status" value="1"/>
</dbReference>
<evidence type="ECO:0000313" key="10">
    <source>
        <dbReference type="Proteomes" id="UP000323671"/>
    </source>
</evidence>
<keyword evidence="6 7" id="KW-0472">Membrane</keyword>
<name>A0A5C1ECF3_9RHOO</name>
<feature type="transmembrane region" description="Helical" evidence="7">
    <location>
        <begin position="373"/>
        <end position="397"/>
    </location>
</feature>
<dbReference type="KEGG" id="otr:OTERR_24820"/>
<dbReference type="InterPro" id="IPR042094">
    <property type="entry name" value="T2SS_GspF_sf"/>
</dbReference>
<evidence type="ECO:0000256" key="7">
    <source>
        <dbReference type="SAM" id="Phobius"/>
    </source>
</evidence>
<dbReference type="Pfam" id="PF00482">
    <property type="entry name" value="T2SSF"/>
    <property type="match status" value="2"/>
</dbReference>
<evidence type="ECO:0000259" key="8">
    <source>
        <dbReference type="Pfam" id="PF00482"/>
    </source>
</evidence>
<feature type="domain" description="Type II secretion system protein GspF" evidence="8">
    <location>
        <begin position="69"/>
        <end position="190"/>
    </location>
</feature>
<dbReference type="RefSeq" id="WP_054622226.1">
    <property type="nucleotide sequence ID" value="NZ_CP022579.1"/>
</dbReference>
<keyword evidence="5 7" id="KW-1133">Transmembrane helix</keyword>
<dbReference type="InterPro" id="IPR018076">
    <property type="entry name" value="T2SS_GspF_dom"/>
</dbReference>
<dbReference type="GO" id="GO:0005886">
    <property type="term" value="C:plasma membrane"/>
    <property type="evidence" value="ECO:0007669"/>
    <property type="project" value="UniProtKB-SubCell"/>
</dbReference>
<dbReference type="InterPro" id="IPR003004">
    <property type="entry name" value="GspF/PilC"/>
</dbReference>
<dbReference type="PANTHER" id="PTHR30012:SF0">
    <property type="entry name" value="TYPE II SECRETION SYSTEM PROTEIN F-RELATED"/>
    <property type="match status" value="1"/>
</dbReference>
<gene>
    <name evidence="9" type="primary">pilC</name>
    <name evidence="9" type="ORF">OTERR_24820</name>
</gene>
<dbReference type="PRINTS" id="PR00812">
    <property type="entry name" value="BCTERIALGSPF"/>
</dbReference>
<evidence type="ECO:0000256" key="6">
    <source>
        <dbReference type="ARBA" id="ARBA00023136"/>
    </source>
</evidence>
<dbReference type="Gene3D" id="1.20.81.30">
    <property type="entry name" value="Type II secretion system (T2SS), domain F"/>
    <property type="match status" value="2"/>
</dbReference>
<accession>A0A5C1ECF3</accession>
<reference evidence="9 10" key="1">
    <citation type="submission" date="2017-07" db="EMBL/GenBank/DDBJ databases">
        <title>Complete genome sequence of Oryzomicrobium terrae TPP412.</title>
        <authorList>
            <person name="Chiu L.-W."/>
            <person name="Lo K.-J."/>
            <person name="Tsai Y.-M."/>
            <person name="Lin S.-S."/>
            <person name="Kuo C.-H."/>
            <person name="Liu C.-T."/>
        </authorList>
    </citation>
    <scope>NUCLEOTIDE SEQUENCE [LARGE SCALE GENOMIC DNA]</scope>
    <source>
        <strain evidence="9 10">TPP412</strain>
    </source>
</reference>
<evidence type="ECO:0000256" key="4">
    <source>
        <dbReference type="ARBA" id="ARBA00022692"/>
    </source>
</evidence>
<feature type="transmembrane region" description="Helical" evidence="7">
    <location>
        <begin position="168"/>
        <end position="189"/>
    </location>
</feature>
<keyword evidence="3" id="KW-1003">Cell membrane</keyword>